<dbReference type="EMBL" id="JAVYII010000003">
    <property type="protein sequence ID" value="MDT9593178.1"/>
    <property type="molecule type" value="Genomic_DNA"/>
</dbReference>
<name>A0ABU3PVB1_9ACTN</name>
<evidence type="ECO:0000256" key="1">
    <source>
        <dbReference type="SAM" id="MobiDB-lite"/>
    </source>
</evidence>
<reference evidence="2 3" key="1">
    <citation type="submission" date="2023-08" db="EMBL/GenBank/DDBJ databases">
        <title>Nocardioides seae sp. nov., a bacterium isolated from a soil.</title>
        <authorList>
            <person name="Wang X."/>
        </authorList>
    </citation>
    <scope>NUCLEOTIDE SEQUENCE [LARGE SCALE GENOMIC DNA]</scope>
    <source>
        <strain evidence="2 3">YZH12</strain>
    </source>
</reference>
<dbReference type="InterPro" id="IPR036182">
    <property type="entry name" value="PCuAC_sf"/>
</dbReference>
<dbReference type="PANTHER" id="PTHR36302:SF1">
    <property type="entry name" value="COPPER CHAPERONE PCU(A)C"/>
    <property type="match status" value="1"/>
</dbReference>
<organism evidence="2 3">
    <name type="scientific">Nocardioides imazamoxiresistens</name>
    <dbReference type="NCBI Taxonomy" id="3231893"/>
    <lineage>
        <taxon>Bacteria</taxon>
        <taxon>Bacillati</taxon>
        <taxon>Actinomycetota</taxon>
        <taxon>Actinomycetes</taxon>
        <taxon>Propionibacteriales</taxon>
        <taxon>Nocardioidaceae</taxon>
        <taxon>Nocardioides</taxon>
    </lineage>
</organism>
<evidence type="ECO:0000313" key="2">
    <source>
        <dbReference type="EMBL" id="MDT9593178.1"/>
    </source>
</evidence>
<protein>
    <submittedName>
        <fullName evidence="2">Copper chaperone PCu(A)C</fullName>
    </submittedName>
</protein>
<dbReference type="Gene3D" id="2.60.40.1890">
    <property type="entry name" value="PCu(A)C copper chaperone"/>
    <property type="match status" value="1"/>
</dbReference>
<dbReference type="RefSeq" id="WP_315732610.1">
    <property type="nucleotide sequence ID" value="NZ_JAVYII010000003.1"/>
</dbReference>
<dbReference type="PANTHER" id="PTHR36302">
    <property type="entry name" value="BLR7088 PROTEIN"/>
    <property type="match status" value="1"/>
</dbReference>
<accession>A0ABU3PVB1</accession>
<dbReference type="Proteomes" id="UP001268542">
    <property type="component" value="Unassembled WGS sequence"/>
</dbReference>
<feature type="compositionally biased region" description="Basic and acidic residues" evidence="1">
    <location>
        <begin position="187"/>
        <end position="216"/>
    </location>
</feature>
<gene>
    <name evidence="2" type="ORF">RDV89_08870</name>
</gene>
<dbReference type="SUPFAM" id="SSF110087">
    <property type="entry name" value="DR1885-like metal-binding protein"/>
    <property type="match status" value="1"/>
</dbReference>
<dbReference type="InterPro" id="IPR058248">
    <property type="entry name" value="Lxx211020-like"/>
</dbReference>
<dbReference type="InterPro" id="IPR007410">
    <property type="entry name" value="LpqE-like"/>
</dbReference>
<comment type="caution">
    <text evidence="2">The sequence shown here is derived from an EMBL/GenBank/DDBJ whole genome shotgun (WGS) entry which is preliminary data.</text>
</comment>
<feature type="region of interest" description="Disordered" evidence="1">
    <location>
        <begin position="177"/>
        <end position="216"/>
    </location>
</feature>
<sequence length="216" mass="21701">MHLPTAHTVLAVRSALVVGVLGLSTVLAACGSSSEDDSTPAASDSASAEAADASLTLVDPWIKATAEGEDMTAAFGTIVNDTDADITVVGASTEAAGVVELHEVVSDGSGGMLMQPKEGGFVVPAGGSHDLVAGGDHIMLMELSSALVSGDEVAVSLELEDGSTVDFTALVKPFTGADEEYAGGGHGGDESSEDHSDHEGHEGHGDHSGHEEHSDQ</sequence>
<dbReference type="Pfam" id="PF04314">
    <property type="entry name" value="PCuAC"/>
    <property type="match status" value="1"/>
</dbReference>
<keyword evidence="3" id="KW-1185">Reference proteome</keyword>
<proteinExistence type="predicted"/>
<evidence type="ECO:0000313" key="3">
    <source>
        <dbReference type="Proteomes" id="UP001268542"/>
    </source>
</evidence>